<dbReference type="HAMAP" id="MF_00634">
    <property type="entry name" value="UPF0235"/>
    <property type="match status" value="1"/>
</dbReference>
<dbReference type="Pfam" id="PF02594">
    <property type="entry name" value="DUF167"/>
    <property type="match status" value="1"/>
</dbReference>
<dbReference type="GO" id="GO:0005737">
    <property type="term" value="C:cytoplasm"/>
    <property type="evidence" value="ECO:0007669"/>
    <property type="project" value="TreeGrafter"/>
</dbReference>
<organism evidence="3">
    <name type="scientific">candidate division WOR-3 bacterium</name>
    <dbReference type="NCBI Taxonomy" id="2052148"/>
    <lineage>
        <taxon>Bacteria</taxon>
        <taxon>Bacteria division WOR-3</taxon>
    </lineage>
</organism>
<dbReference type="SUPFAM" id="SSF69786">
    <property type="entry name" value="YggU-like"/>
    <property type="match status" value="1"/>
</dbReference>
<dbReference type="AlphaFoldDB" id="A0A7C1BE48"/>
<comment type="similarity">
    <text evidence="1 2">Belongs to the UPF0235 family.</text>
</comment>
<reference evidence="3" key="1">
    <citation type="journal article" date="2020" name="mSystems">
        <title>Genome- and Community-Level Interaction Insights into Carbon Utilization and Element Cycling Functions of Hydrothermarchaeota in Hydrothermal Sediment.</title>
        <authorList>
            <person name="Zhou Z."/>
            <person name="Liu Y."/>
            <person name="Xu W."/>
            <person name="Pan J."/>
            <person name="Luo Z.H."/>
            <person name="Li M."/>
        </authorList>
    </citation>
    <scope>NUCLEOTIDE SEQUENCE [LARGE SCALE GENOMIC DNA]</scope>
    <source>
        <strain evidence="3">HyVt-237</strain>
    </source>
</reference>
<sequence>MESVIRFRVKPGAGRNRVLGIDELGIVHVEIKEPPQKGKANRELIRFLARLTGIDREKIRIKSGLTSRDKRIAFEGADRETVLSRIIG</sequence>
<proteinExistence type="inferred from homology"/>
<evidence type="ECO:0000256" key="1">
    <source>
        <dbReference type="ARBA" id="ARBA00010364"/>
    </source>
</evidence>
<name>A0A7C1BE48_UNCW3</name>
<dbReference type="NCBIfam" id="TIGR00251">
    <property type="entry name" value="DUF167 family protein"/>
    <property type="match status" value="1"/>
</dbReference>
<comment type="caution">
    <text evidence="3">The sequence shown here is derived from an EMBL/GenBank/DDBJ whole genome shotgun (WGS) entry which is preliminary data.</text>
</comment>
<dbReference type="Proteomes" id="UP000885931">
    <property type="component" value="Unassembled WGS sequence"/>
</dbReference>
<dbReference type="SMART" id="SM01152">
    <property type="entry name" value="DUF167"/>
    <property type="match status" value="1"/>
</dbReference>
<accession>A0A7C1BE48</accession>
<dbReference type="InterPro" id="IPR036591">
    <property type="entry name" value="YggU-like_sf"/>
</dbReference>
<dbReference type="EMBL" id="DRBW01000161">
    <property type="protein sequence ID" value="HDM90363.1"/>
    <property type="molecule type" value="Genomic_DNA"/>
</dbReference>
<gene>
    <name evidence="3" type="ORF">ENG67_04030</name>
</gene>
<dbReference type="Gene3D" id="3.30.1200.10">
    <property type="entry name" value="YggU-like"/>
    <property type="match status" value="1"/>
</dbReference>
<dbReference type="PANTHER" id="PTHR13420:SF7">
    <property type="entry name" value="UPF0235 PROTEIN C15ORF40"/>
    <property type="match status" value="1"/>
</dbReference>
<evidence type="ECO:0000256" key="2">
    <source>
        <dbReference type="HAMAP-Rule" id="MF_00634"/>
    </source>
</evidence>
<dbReference type="PANTHER" id="PTHR13420">
    <property type="entry name" value="UPF0235 PROTEIN C15ORF40"/>
    <property type="match status" value="1"/>
</dbReference>
<protein>
    <recommendedName>
        <fullName evidence="2">UPF0235 protein ENG67_04030</fullName>
    </recommendedName>
</protein>
<evidence type="ECO:0000313" key="3">
    <source>
        <dbReference type="EMBL" id="HDM90363.1"/>
    </source>
</evidence>
<dbReference type="InterPro" id="IPR003746">
    <property type="entry name" value="DUF167"/>
</dbReference>